<keyword evidence="3" id="KW-0964">Secreted</keyword>
<feature type="domain" description="Auxiliary Activity family 9 catalytic" evidence="17">
    <location>
        <begin position="19"/>
        <end position="221"/>
    </location>
</feature>
<keyword evidence="10" id="KW-1015">Disulfide bond</keyword>
<evidence type="ECO:0000256" key="8">
    <source>
        <dbReference type="ARBA" id="ARBA00023008"/>
    </source>
</evidence>
<evidence type="ECO:0000256" key="11">
    <source>
        <dbReference type="ARBA" id="ARBA00023277"/>
    </source>
</evidence>
<evidence type="ECO:0000256" key="5">
    <source>
        <dbReference type="ARBA" id="ARBA00022729"/>
    </source>
</evidence>
<evidence type="ECO:0000256" key="1">
    <source>
        <dbReference type="ARBA" id="ARBA00001973"/>
    </source>
</evidence>
<evidence type="ECO:0000256" key="3">
    <source>
        <dbReference type="ARBA" id="ARBA00022525"/>
    </source>
</evidence>
<dbReference type="Gene3D" id="2.70.50.70">
    <property type="match status" value="1"/>
</dbReference>
<evidence type="ECO:0000256" key="6">
    <source>
        <dbReference type="ARBA" id="ARBA00023001"/>
    </source>
</evidence>
<dbReference type="EC" id="1.14.99.56" evidence="15"/>
<keyword evidence="19" id="KW-1185">Reference proteome</keyword>
<dbReference type="InterPro" id="IPR049892">
    <property type="entry name" value="AA9"/>
</dbReference>
<keyword evidence="9" id="KW-0503">Monooxygenase</keyword>
<keyword evidence="11" id="KW-0119">Carbohydrate metabolism</keyword>
<feature type="signal peptide" evidence="16">
    <location>
        <begin position="1"/>
        <end position="18"/>
    </location>
</feature>
<name>A0ABR1VT97_9PEZI</name>
<dbReference type="Proteomes" id="UP001446871">
    <property type="component" value="Unassembled WGS sequence"/>
</dbReference>
<keyword evidence="12" id="KW-0624">Polysaccharide degradation</keyword>
<evidence type="ECO:0000313" key="19">
    <source>
        <dbReference type="Proteomes" id="UP001446871"/>
    </source>
</evidence>
<evidence type="ECO:0000256" key="2">
    <source>
        <dbReference type="ARBA" id="ARBA00004613"/>
    </source>
</evidence>
<evidence type="ECO:0000256" key="10">
    <source>
        <dbReference type="ARBA" id="ARBA00023157"/>
    </source>
</evidence>
<evidence type="ECO:0000256" key="15">
    <source>
        <dbReference type="ARBA" id="ARBA00047174"/>
    </source>
</evidence>
<dbReference type="EMBL" id="JAQQWM010000003">
    <property type="protein sequence ID" value="KAK8073099.1"/>
    <property type="molecule type" value="Genomic_DNA"/>
</dbReference>
<dbReference type="CDD" id="cd21175">
    <property type="entry name" value="LPMO_AA9"/>
    <property type="match status" value="1"/>
</dbReference>
<proteinExistence type="inferred from homology"/>
<dbReference type="PANTHER" id="PTHR33353">
    <property type="entry name" value="PUTATIVE (AFU_ORTHOLOGUE AFUA_1G12560)-RELATED"/>
    <property type="match status" value="1"/>
</dbReference>
<organism evidence="18 19">
    <name type="scientific">Apiospora saccharicola</name>
    <dbReference type="NCBI Taxonomy" id="335842"/>
    <lineage>
        <taxon>Eukaryota</taxon>
        <taxon>Fungi</taxon>
        <taxon>Dikarya</taxon>
        <taxon>Ascomycota</taxon>
        <taxon>Pezizomycotina</taxon>
        <taxon>Sordariomycetes</taxon>
        <taxon>Xylariomycetidae</taxon>
        <taxon>Amphisphaeriales</taxon>
        <taxon>Apiosporaceae</taxon>
        <taxon>Apiospora</taxon>
    </lineage>
</organism>
<evidence type="ECO:0000259" key="17">
    <source>
        <dbReference type="Pfam" id="PF03443"/>
    </source>
</evidence>
<feature type="chain" id="PRO_5046026967" description="lytic cellulose monooxygenase (C4-dehydrogenating)" evidence="16">
    <location>
        <begin position="19"/>
        <end position="231"/>
    </location>
</feature>
<dbReference type="Pfam" id="PF03443">
    <property type="entry name" value="AA9"/>
    <property type="match status" value="1"/>
</dbReference>
<keyword evidence="6" id="KW-0136">Cellulose degradation</keyword>
<keyword evidence="7" id="KW-0560">Oxidoreductase</keyword>
<evidence type="ECO:0000256" key="14">
    <source>
        <dbReference type="ARBA" id="ARBA00045077"/>
    </source>
</evidence>
<sequence length="231" mass="24035">MKTVLVTLILALASAVHGHYKFPRLIANGATTQDWQYVRKTTNYQSNGPVTDVSSTQLRCYQLAPGNEGAQTMSVAAGSQVGFVADAGISHPGTLQFYMAKVPAGQTAASFDGSGAVWFKIFSQGPNIGAGGLTWPSQGLRDVTVTVPPCLAPGDYLIRVEHIALHSASSAGGAQFYIACGQLTVTGSGTKTFTGVSIPGAYKATDPGIMINIYYPVPTSYTAPGPAVVKC</sequence>
<dbReference type="PANTHER" id="PTHR33353:SF10">
    <property type="entry name" value="ENDO-BETA-1,4-GLUCANASE D"/>
    <property type="match status" value="1"/>
</dbReference>
<evidence type="ECO:0000256" key="13">
    <source>
        <dbReference type="ARBA" id="ARBA00044502"/>
    </source>
</evidence>
<comment type="catalytic activity">
    <reaction evidence="14">
        <text>[(1-&gt;4)-beta-D-glucosyl]n+m + reduced acceptor + O2 = 4-dehydro-beta-D-glucosyl-[(1-&gt;4)-beta-D-glucosyl]n-1 + [(1-&gt;4)-beta-D-glucosyl]m + acceptor + H2O.</text>
        <dbReference type="EC" id="1.14.99.56"/>
    </reaction>
</comment>
<accession>A0ABR1VT97</accession>
<dbReference type="InterPro" id="IPR005103">
    <property type="entry name" value="AA9_LPMO"/>
</dbReference>
<comment type="subcellular location">
    <subcellularLocation>
        <location evidence="2">Secreted</location>
    </subcellularLocation>
</comment>
<evidence type="ECO:0000256" key="9">
    <source>
        <dbReference type="ARBA" id="ARBA00023033"/>
    </source>
</evidence>
<comment type="cofactor">
    <cofactor evidence="1">
        <name>Cu(2+)</name>
        <dbReference type="ChEBI" id="CHEBI:29036"/>
    </cofactor>
</comment>
<evidence type="ECO:0000256" key="4">
    <source>
        <dbReference type="ARBA" id="ARBA00022723"/>
    </source>
</evidence>
<keyword evidence="8" id="KW-0186">Copper</keyword>
<evidence type="ECO:0000313" key="18">
    <source>
        <dbReference type="EMBL" id="KAK8073099.1"/>
    </source>
</evidence>
<keyword evidence="5 16" id="KW-0732">Signal</keyword>
<comment type="caution">
    <text evidence="18">The sequence shown here is derived from an EMBL/GenBank/DDBJ whole genome shotgun (WGS) entry which is preliminary data.</text>
</comment>
<comment type="similarity">
    <text evidence="13">Belongs to the polysaccharide monooxygenase AA9 family.</text>
</comment>
<evidence type="ECO:0000256" key="7">
    <source>
        <dbReference type="ARBA" id="ARBA00023002"/>
    </source>
</evidence>
<keyword evidence="4" id="KW-0479">Metal-binding</keyword>
<reference evidence="18 19" key="1">
    <citation type="submission" date="2023-01" db="EMBL/GenBank/DDBJ databases">
        <title>Analysis of 21 Apiospora genomes using comparative genomics revels a genus with tremendous synthesis potential of carbohydrate active enzymes and secondary metabolites.</title>
        <authorList>
            <person name="Sorensen T."/>
        </authorList>
    </citation>
    <scope>NUCLEOTIDE SEQUENCE [LARGE SCALE GENOMIC DNA]</scope>
    <source>
        <strain evidence="18 19">CBS 83171</strain>
    </source>
</reference>
<protein>
    <recommendedName>
        <fullName evidence="15">lytic cellulose monooxygenase (C4-dehydrogenating)</fullName>
        <ecNumber evidence="15">1.14.99.56</ecNumber>
    </recommendedName>
</protein>
<evidence type="ECO:0000256" key="12">
    <source>
        <dbReference type="ARBA" id="ARBA00023326"/>
    </source>
</evidence>
<evidence type="ECO:0000256" key="16">
    <source>
        <dbReference type="SAM" id="SignalP"/>
    </source>
</evidence>
<gene>
    <name evidence="18" type="ORF">PG996_006447</name>
</gene>